<dbReference type="WBParaSite" id="Gr19_v10_g11796.t1">
    <property type="protein sequence ID" value="Gr19_v10_g11796.t1"/>
    <property type="gene ID" value="Gr19_v10_g11796"/>
</dbReference>
<evidence type="ECO:0000313" key="2">
    <source>
        <dbReference type="Proteomes" id="UP000887572"/>
    </source>
</evidence>
<keyword evidence="2" id="KW-1185">Reference proteome</keyword>
<dbReference type="AlphaFoldDB" id="A0A914GVS1"/>
<keyword evidence="1" id="KW-0732">Signal</keyword>
<name>A0A914GVS1_GLORO</name>
<proteinExistence type="predicted"/>
<dbReference type="Proteomes" id="UP000887572">
    <property type="component" value="Unplaced"/>
</dbReference>
<protein>
    <submittedName>
        <fullName evidence="3">Secreted protein</fullName>
    </submittedName>
</protein>
<feature type="signal peptide" evidence="1">
    <location>
        <begin position="1"/>
        <end position="24"/>
    </location>
</feature>
<accession>A0A914GVS1</accession>
<reference evidence="3" key="1">
    <citation type="submission" date="2022-11" db="UniProtKB">
        <authorList>
            <consortium name="WormBaseParasite"/>
        </authorList>
    </citation>
    <scope>IDENTIFICATION</scope>
</reference>
<organism evidence="2 3">
    <name type="scientific">Globodera rostochiensis</name>
    <name type="common">Golden nematode worm</name>
    <name type="synonym">Heterodera rostochiensis</name>
    <dbReference type="NCBI Taxonomy" id="31243"/>
    <lineage>
        <taxon>Eukaryota</taxon>
        <taxon>Metazoa</taxon>
        <taxon>Ecdysozoa</taxon>
        <taxon>Nematoda</taxon>
        <taxon>Chromadorea</taxon>
        <taxon>Rhabditida</taxon>
        <taxon>Tylenchina</taxon>
        <taxon>Tylenchomorpha</taxon>
        <taxon>Tylenchoidea</taxon>
        <taxon>Heteroderidae</taxon>
        <taxon>Heteroderinae</taxon>
        <taxon>Globodera</taxon>
    </lineage>
</organism>
<sequence length="84" mass="9490">MMHFCYVPLLLILFFTEHCFPASATSDTKNETTTVEAGCRRPKCRFWPWCNAAGHPNTASIYFTLLIAFVPIARAIYVGPVDTF</sequence>
<evidence type="ECO:0000313" key="3">
    <source>
        <dbReference type="WBParaSite" id="Gr19_v10_g11796.t1"/>
    </source>
</evidence>
<evidence type="ECO:0000256" key="1">
    <source>
        <dbReference type="SAM" id="SignalP"/>
    </source>
</evidence>
<feature type="chain" id="PRO_5037769673" evidence="1">
    <location>
        <begin position="25"/>
        <end position="84"/>
    </location>
</feature>